<keyword evidence="1" id="KW-0378">Hydrolase</keyword>
<evidence type="ECO:0008006" key="4">
    <source>
        <dbReference type="Google" id="ProtNLM"/>
    </source>
</evidence>
<evidence type="ECO:0000313" key="3">
    <source>
        <dbReference type="Proteomes" id="UP000622797"/>
    </source>
</evidence>
<proteinExistence type="predicted"/>
<protein>
    <recommendedName>
        <fullName evidence="4">Cutinase</fullName>
    </recommendedName>
</protein>
<reference evidence="2" key="2">
    <citation type="submission" date="2020-05" db="EMBL/GenBank/DDBJ databases">
        <authorList>
            <person name="Kim H.-S."/>
            <person name="Proctor R.H."/>
            <person name="Brown D.W."/>
        </authorList>
    </citation>
    <scope>NUCLEOTIDE SEQUENCE</scope>
    <source>
        <strain evidence="2">NRRL 20472</strain>
    </source>
</reference>
<dbReference type="InterPro" id="IPR000675">
    <property type="entry name" value="Cutinase/axe"/>
</dbReference>
<gene>
    <name evidence="2" type="ORF">FSARC_5734</name>
</gene>
<dbReference type="SUPFAM" id="SSF53474">
    <property type="entry name" value="alpha/beta-Hydrolases"/>
    <property type="match status" value="1"/>
</dbReference>
<reference evidence="2" key="1">
    <citation type="journal article" date="2020" name="BMC Genomics">
        <title>Correction to: Identification and distribution of gene clusters required for synthesis of sphingolipid metabolism inhibitors in diverse species of the filamentous fungus Fusarium.</title>
        <authorList>
            <person name="Kim H.S."/>
            <person name="Lohmar J.M."/>
            <person name="Busman M."/>
            <person name="Brown D.W."/>
            <person name="Naumann T.A."/>
            <person name="Divon H.H."/>
            <person name="Lysoe E."/>
            <person name="Uhlig S."/>
            <person name="Proctor R.H."/>
        </authorList>
    </citation>
    <scope>NUCLEOTIDE SEQUENCE</scope>
    <source>
        <strain evidence="2">NRRL 20472</strain>
    </source>
</reference>
<evidence type="ECO:0000313" key="2">
    <source>
        <dbReference type="EMBL" id="KAF4966614.1"/>
    </source>
</evidence>
<dbReference type="AlphaFoldDB" id="A0A8H4TZ14"/>
<dbReference type="Gene3D" id="3.40.50.1820">
    <property type="entry name" value="alpha/beta hydrolase"/>
    <property type="match status" value="1"/>
</dbReference>
<accession>A0A8H4TZ14</accession>
<dbReference type="GO" id="GO:0052689">
    <property type="term" value="F:carboxylic ester hydrolase activity"/>
    <property type="evidence" value="ECO:0007669"/>
    <property type="project" value="UniProtKB-ARBA"/>
</dbReference>
<keyword evidence="3" id="KW-1185">Reference proteome</keyword>
<evidence type="ECO:0000256" key="1">
    <source>
        <dbReference type="ARBA" id="ARBA00022801"/>
    </source>
</evidence>
<name>A0A8H4TZ14_9HYPO</name>
<comment type="caution">
    <text evidence="2">The sequence shown here is derived from an EMBL/GenBank/DDBJ whole genome shotgun (WGS) entry which is preliminary data.</text>
</comment>
<dbReference type="EMBL" id="JABEXW010000281">
    <property type="protein sequence ID" value="KAF4966614.1"/>
    <property type="molecule type" value="Genomic_DNA"/>
</dbReference>
<sequence>MVGSLADRIMQRIPGSAIEVMRYPAARFSEEGGAKSNEQDVDELERILTKYHKDCPNSKVALLGWDQGCRDR</sequence>
<dbReference type="Proteomes" id="UP000622797">
    <property type="component" value="Unassembled WGS sequence"/>
</dbReference>
<dbReference type="Pfam" id="PF01083">
    <property type="entry name" value="Cutinase"/>
    <property type="match status" value="1"/>
</dbReference>
<dbReference type="InterPro" id="IPR029058">
    <property type="entry name" value="AB_hydrolase_fold"/>
</dbReference>
<dbReference type="OrthoDB" id="6020543at2759"/>
<organism evidence="2 3">
    <name type="scientific">Fusarium sarcochroum</name>
    <dbReference type="NCBI Taxonomy" id="1208366"/>
    <lineage>
        <taxon>Eukaryota</taxon>
        <taxon>Fungi</taxon>
        <taxon>Dikarya</taxon>
        <taxon>Ascomycota</taxon>
        <taxon>Pezizomycotina</taxon>
        <taxon>Sordariomycetes</taxon>
        <taxon>Hypocreomycetidae</taxon>
        <taxon>Hypocreales</taxon>
        <taxon>Nectriaceae</taxon>
        <taxon>Fusarium</taxon>
        <taxon>Fusarium lateritium species complex</taxon>
    </lineage>
</organism>